<dbReference type="Proteomes" id="UP000887579">
    <property type="component" value="Unplaced"/>
</dbReference>
<proteinExistence type="predicted"/>
<organism evidence="1 2">
    <name type="scientific">Panagrolaimus sp. ES5</name>
    <dbReference type="NCBI Taxonomy" id="591445"/>
    <lineage>
        <taxon>Eukaryota</taxon>
        <taxon>Metazoa</taxon>
        <taxon>Ecdysozoa</taxon>
        <taxon>Nematoda</taxon>
        <taxon>Chromadorea</taxon>
        <taxon>Rhabditida</taxon>
        <taxon>Tylenchina</taxon>
        <taxon>Panagrolaimomorpha</taxon>
        <taxon>Panagrolaimoidea</taxon>
        <taxon>Panagrolaimidae</taxon>
        <taxon>Panagrolaimus</taxon>
    </lineage>
</organism>
<dbReference type="WBParaSite" id="ES5_v2.g24337.t1">
    <property type="protein sequence ID" value="ES5_v2.g24337.t1"/>
    <property type="gene ID" value="ES5_v2.g24337"/>
</dbReference>
<name>A0AC34G486_9BILA</name>
<evidence type="ECO:0000313" key="1">
    <source>
        <dbReference type="Proteomes" id="UP000887579"/>
    </source>
</evidence>
<evidence type="ECO:0000313" key="2">
    <source>
        <dbReference type="WBParaSite" id="ES5_v2.g24337.t1"/>
    </source>
</evidence>
<sequence>MADSREVDKEYLSKLEYRLNQLKDPELNQPKPEQIIKDISGRKDLQLFNLITGADLKFEDNFVDDKPIQASWLKKKAFPSTVAVSAVEIIPLVKHEQLELEQLKLEEVEKGVEENGESK</sequence>
<reference evidence="2" key="1">
    <citation type="submission" date="2022-11" db="UniProtKB">
        <authorList>
            <consortium name="WormBaseParasite"/>
        </authorList>
    </citation>
    <scope>IDENTIFICATION</scope>
</reference>
<accession>A0AC34G486</accession>
<protein>
    <submittedName>
        <fullName evidence="2">Uncharacterized protein</fullName>
    </submittedName>
</protein>